<dbReference type="EMBL" id="JAGSOG010000164">
    <property type="protein sequence ID" value="MBR7836835.1"/>
    <property type="molecule type" value="Genomic_DNA"/>
</dbReference>
<dbReference type="SUPFAM" id="SSF103473">
    <property type="entry name" value="MFS general substrate transporter"/>
    <property type="match status" value="2"/>
</dbReference>
<organism evidence="8 9">
    <name type="scientific">Actinospica durhamensis</name>
    <dbReference type="NCBI Taxonomy" id="1508375"/>
    <lineage>
        <taxon>Bacteria</taxon>
        <taxon>Bacillati</taxon>
        <taxon>Actinomycetota</taxon>
        <taxon>Actinomycetes</taxon>
        <taxon>Catenulisporales</taxon>
        <taxon>Actinospicaceae</taxon>
        <taxon>Actinospica</taxon>
    </lineage>
</organism>
<feature type="transmembrane region" description="Helical" evidence="6">
    <location>
        <begin position="30"/>
        <end position="53"/>
    </location>
</feature>
<evidence type="ECO:0000256" key="1">
    <source>
        <dbReference type="ARBA" id="ARBA00004651"/>
    </source>
</evidence>
<evidence type="ECO:0000256" key="6">
    <source>
        <dbReference type="SAM" id="Phobius"/>
    </source>
</evidence>
<dbReference type="Gene3D" id="1.20.1720.10">
    <property type="entry name" value="Multidrug resistance protein D"/>
    <property type="match status" value="1"/>
</dbReference>
<comment type="caution">
    <text evidence="8">The sequence shown here is derived from an EMBL/GenBank/DDBJ whole genome shotgun (WGS) entry which is preliminary data.</text>
</comment>
<dbReference type="PANTHER" id="PTHR42718">
    <property type="entry name" value="MAJOR FACILITATOR SUPERFAMILY MULTIDRUG TRANSPORTER MFSC"/>
    <property type="match status" value="1"/>
</dbReference>
<evidence type="ECO:0000256" key="3">
    <source>
        <dbReference type="ARBA" id="ARBA00022989"/>
    </source>
</evidence>
<evidence type="ECO:0000256" key="2">
    <source>
        <dbReference type="ARBA" id="ARBA00022692"/>
    </source>
</evidence>
<dbReference type="PROSITE" id="PS50850">
    <property type="entry name" value="MFS"/>
    <property type="match status" value="1"/>
</dbReference>
<sequence>MTSLKTEETAHEPAEPPRAGGAAGYAKRWAAAWVMILAALMDMIDGSIVNTALPSIGRGLHASSAQLQWTVSAYMLGFAATLIIAGHLGDRYGRKNLFLLGTALFAAASLASALAPDAGALVAFRGVQGVTAAILMPQVLASFRTMFDGEERGKAFALYGAIAGISTAFGVLLGGVLTDWNLFGWGWRTIFVVNLPLAAVVLILGTLWIPSSRDDGFRGRVDLLGSLVLAGSLVAIVLPLVQGRSNGWPVWGWILLAAGIAALFALAWSEKARRIEHPLLNAGLFRKPTFTAGLLIQMLFYGGMSGFMLAFTIWLQSGQGYSPAQAGLLMVAFSAGAILGAPMVDALVAKLGRTLLILGAAVMAGGFAWVAHAVDASAQQHSSAWPLVPGLVLAGIGLIFLVIPLVNTILSTVTPQRAGGASGILSTAQQFGGALGVAVIGNAFFSTADRGLTKAFVHAAPWAVAAYIGCALLCLALPRKVVTEDPTA</sequence>
<evidence type="ECO:0000256" key="4">
    <source>
        <dbReference type="ARBA" id="ARBA00023136"/>
    </source>
</evidence>
<dbReference type="InterPro" id="IPR011701">
    <property type="entry name" value="MFS"/>
</dbReference>
<dbReference type="Pfam" id="PF07690">
    <property type="entry name" value="MFS_1"/>
    <property type="match status" value="1"/>
</dbReference>
<feature type="transmembrane region" description="Helical" evidence="6">
    <location>
        <begin position="460"/>
        <end position="478"/>
    </location>
</feature>
<feature type="transmembrane region" description="Helical" evidence="6">
    <location>
        <begin position="97"/>
        <end position="116"/>
    </location>
</feature>
<feature type="transmembrane region" description="Helical" evidence="6">
    <location>
        <begin position="122"/>
        <end position="143"/>
    </location>
</feature>
<keyword evidence="2 6" id="KW-0812">Transmembrane</keyword>
<feature type="transmembrane region" description="Helical" evidence="6">
    <location>
        <begin position="289"/>
        <end position="314"/>
    </location>
</feature>
<name>A0A941IPR4_9ACTN</name>
<keyword evidence="4 6" id="KW-0472">Membrane</keyword>
<feature type="domain" description="Major facilitator superfamily (MFS) profile" evidence="7">
    <location>
        <begin position="31"/>
        <end position="478"/>
    </location>
</feature>
<dbReference type="PANTHER" id="PTHR42718:SF39">
    <property type="entry name" value="ACTINORHODIN TRANSPORTER-RELATED"/>
    <property type="match status" value="1"/>
</dbReference>
<gene>
    <name evidence="8" type="ORF">KDL01_26390</name>
</gene>
<reference evidence="8" key="1">
    <citation type="submission" date="2021-04" db="EMBL/GenBank/DDBJ databases">
        <title>Genome based classification of Actinospica acidithermotolerans sp. nov., an actinobacterium isolated from an Indonesian hot spring.</title>
        <authorList>
            <person name="Kusuma A.B."/>
            <person name="Putra K.E."/>
            <person name="Nafisah S."/>
            <person name="Loh J."/>
            <person name="Nouioui I."/>
            <person name="Goodfellow M."/>
        </authorList>
    </citation>
    <scope>NUCLEOTIDE SEQUENCE</scope>
    <source>
        <strain evidence="8">CSCA 57</strain>
    </source>
</reference>
<feature type="transmembrane region" description="Helical" evidence="6">
    <location>
        <begin position="221"/>
        <end position="242"/>
    </location>
</feature>
<keyword evidence="9" id="KW-1185">Reference proteome</keyword>
<dbReference type="Gene3D" id="1.20.1250.20">
    <property type="entry name" value="MFS general substrate transporter like domains"/>
    <property type="match status" value="1"/>
</dbReference>
<feature type="transmembrane region" description="Helical" evidence="6">
    <location>
        <begin position="155"/>
        <end position="177"/>
    </location>
</feature>
<feature type="transmembrane region" description="Helical" evidence="6">
    <location>
        <begin position="189"/>
        <end position="209"/>
    </location>
</feature>
<protein>
    <submittedName>
        <fullName evidence="8">MFS transporter</fullName>
    </submittedName>
</protein>
<evidence type="ECO:0000313" key="9">
    <source>
        <dbReference type="Proteomes" id="UP000675781"/>
    </source>
</evidence>
<dbReference type="AlphaFoldDB" id="A0A941IPR4"/>
<keyword evidence="3 6" id="KW-1133">Transmembrane helix</keyword>
<dbReference type="RefSeq" id="WP_212531305.1">
    <property type="nucleotide sequence ID" value="NZ_JAGSOG010000164.1"/>
</dbReference>
<feature type="transmembrane region" description="Helical" evidence="6">
    <location>
        <begin position="326"/>
        <end position="348"/>
    </location>
</feature>
<proteinExistence type="predicted"/>
<feature type="transmembrane region" description="Helical" evidence="6">
    <location>
        <begin position="355"/>
        <end position="374"/>
    </location>
</feature>
<dbReference type="CDD" id="cd17321">
    <property type="entry name" value="MFS_MMR_MDR_like"/>
    <property type="match status" value="1"/>
</dbReference>
<dbReference type="GO" id="GO:0005886">
    <property type="term" value="C:plasma membrane"/>
    <property type="evidence" value="ECO:0007669"/>
    <property type="project" value="UniProtKB-SubCell"/>
</dbReference>
<feature type="transmembrane region" description="Helical" evidence="6">
    <location>
        <begin position="248"/>
        <end position="268"/>
    </location>
</feature>
<dbReference type="InterPro" id="IPR020846">
    <property type="entry name" value="MFS_dom"/>
</dbReference>
<evidence type="ECO:0000313" key="8">
    <source>
        <dbReference type="EMBL" id="MBR7836835.1"/>
    </source>
</evidence>
<comment type="subcellular location">
    <subcellularLocation>
        <location evidence="1">Cell membrane</location>
        <topology evidence="1">Multi-pass membrane protein</topology>
    </subcellularLocation>
</comment>
<dbReference type="Proteomes" id="UP000675781">
    <property type="component" value="Unassembled WGS sequence"/>
</dbReference>
<evidence type="ECO:0000256" key="5">
    <source>
        <dbReference type="SAM" id="MobiDB-lite"/>
    </source>
</evidence>
<feature type="compositionally biased region" description="Basic and acidic residues" evidence="5">
    <location>
        <begin position="1"/>
        <end position="15"/>
    </location>
</feature>
<dbReference type="InterPro" id="IPR036259">
    <property type="entry name" value="MFS_trans_sf"/>
</dbReference>
<feature type="transmembrane region" description="Helical" evidence="6">
    <location>
        <begin position="65"/>
        <end position="85"/>
    </location>
</feature>
<feature type="region of interest" description="Disordered" evidence="5">
    <location>
        <begin position="1"/>
        <end position="21"/>
    </location>
</feature>
<dbReference type="GO" id="GO:0022857">
    <property type="term" value="F:transmembrane transporter activity"/>
    <property type="evidence" value="ECO:0007669"/>
    <property type="project" value="InterPro"/>
</dbReference>
<evidence type="ECO:0000259" key="7">
    <source>
        <dbReference type="PROSITE" id="PS50850"/>
    </source>
</evidence>
<feature type="transmembrane region" description="Helical" evidence="6">
    <location>
        <begin position="386"/>
        <end position="410"/>
    </location>
</feature>
<accession>A0A941IPR4</accession>